<dbReference type="EMBL" id="MFFX01000035">
    <property type="protein sequence ID" value="OGF18941.1"/>
    <property type="molecule type" value="Genomic_DNA"/>
</dbReference>
<name>A0A1F5RY09_9BACT</name>
<reference evidence="1 2" key="1">
    <citation type="journal article" date="2016" name="Nat. Commun.">
        <title>Thousands of microbial genomes shed light on interconnected biogeochemical processes in an aquifer system.</title>
        <authorList>
            <person name="Anantharaman K."/>
            <person name="Brown C.T."/>
            <person name="Hug L.A."/>
            <person name="Sharon I."/>
            <person name="Castelle C.J."/>
            <person name="Probst A.J."/>
            <person name="Thomas B.C."/>
            <person name="Singh A."/>
            <person name="Wilkins M.J."/>
            <person name="Karaoz U."/>
            <person name="Brodie E.L."/>
            <person name="Williams K.H."/>
            <person name="Hubbard S.S."/>
            <person name="Banfield J.F."/>
        </authorList>
    </citation>
    <scope>NUCLEOTIDE SEQUENCE [LARGE SCALE GENOMIC DNA]</scope>
</reference>
<evidence type="ECO:0000313" key="1">
    <source>
        <dbReference type="EMBL" id="OGF18941.1"/>
    </source>
</evidence>
<dbReference type="Proteomes" id="UP000178682">
    <property type="component" value="Unassembled WGS sequence"/>
</dbReference>
<proteinExistence type="predicted"/>
<evidence type="ECO:0000313" key="2">
    <source>
        <dbReference type="Proteomes" id="UP000178682"/>
    </source>
</evidence>
<protein>
    <submittedName>
        <fullName evidence="1">Uncharacterized protein</fullName>
    </submittedName>
</protein>
<gene>
    <name evidence="1" type="ORF">A3G56_01190</name>
</gene>
<organism evidence="1 2">
    <name type="scientific">Candidatus Falkowbacteria bacterium RIFCSPLOWO2_12_FULL_45_10</name>
    <dbReference type="NCBI Taxonomy" id="1797990"/>
    <lineage>
        <taxon>Bacteria</taxon>
        <taxon>Candidatus Falkowiibacteriota</taxon>
    </lineage>
</organism>
<accession>A0A1F5RY09</accession>
<dbReference type="AlphaFoldDB" id="A0A1F5RY09"/>
<sequence>MPIIKSIENKYIFFMRNEQPSMERHHGLTKEQIEQEFQQQNRLLEKIYESGMQAYIQDTPDVNKAFNLSDRDLRCIDEGTPGGLHGAGSGILLGSGTAAKIYKPAGVTGVYSHEGCGAAALYAKEKGLPADEADELGRQFAQELAAKLGVPYQGHISFGQMRRPEAPHIARVAYYDGTGSFDYSKIKELPPGFIISRRWLPEGNAQQELKIAIDIALGQHGFGGLIDDKNPFVISSIGNQDLTVEDLAQEIQSLAAEYGGRVKVDGFSAPDRRERESN</sequence>
<comment type="caution">
    <text evidence="1">The sequence shown here is derived from an EMBL/GenBank/DDBJ whole genome shotgun (WGS) entry which is preliminary data.</text>
</comment>